<gene>
    <name evidence="1" type="ORF">EV207_1576</name>
</gene>
<name>A0A4R2NFJ3_9BACL</name>
<evidence type="ECO:0000313" key="2">
    <source>
        <dbReference type="Proteomes" id="UP000295416"/>
    </source>
</evidence>
<organism evidence="1 2">
    <name type="scientific">Scopulibacillus darangshiensis</name>
    <dbReference type="NCBI Taxonomy" id="442528"/>
    <lineage>
        <taxon>Bacteria</taxon>
        <taxon>Bacillati</taxon>
        <taxon>Bacillota</taxon>
        <taxon>Bacilli</taxon>
        <taxon>Bacillales</taxon>
        <taxon>Sporolactobacillaceae</taxon>
        <taxon>Scopulibacillus</taxon>
    </lineage>
</organism>
<dbReference type="Proteomes" id="UP000295416">
    <property type="component" value="Unassembled WGS sequence"/>
</dbReference>
<protein>
    <submittedName>
        <fullName evidence="1">Uncharacterized protein</fullName>
    </submittedName>
</protein>
<comment type="caution">
    <text evidence="1">The sequence shown here is derived from an EMBL/GenBank/DDBJ whole genome shotgun (WGS) entry which is preliminary data.</text>
</comment>
<dbReference type="EMBL" id="SLXK01000057">
    <property type="protein sequence ID" value="TCP19932.1"/>
    <property type="molecule type" value="Genomic_DNA"/>
</dbReference>
<evidence type="ECO:0000313" key="1">
    <source>
        <dbReference type="EMBL" id="TCP19932.1"/>
    </source>
</evidence>
<proteinExistence type="predicted"/>
<dbReference type="AlphaFoldDB" id="A0A4R2NFJ3"/>
<sequence length="38" mass="4059">MVNLYIEKQAAKPLLIGGDKGGCSSISAESESFNEKNE</sequence>
<reference evidence="1 2" key="1">
    <citation type="submission" date="2019-03" db="EMBL/GenBank/DDBJ databases">
        <title>Genomic Encyclopedia of Type Strains, Phase IV (KMG-IV): sequencing the most valuable type-strain genomes for metagenomic binning, comparative biology and taxonomic classification.</title>
        <authorList>
            <person name="Goeker M."/>
        </authorList>
    </citation>
    <scope>NUCLEOTIDE SEQUENCE [LARGE SCALE GENOMIC DNA]</scope>
    <source>
        <strain evidence="1 2">DSM 19377</strain>
    </source>
</reference>
<keyword evidence="2" id="KW-1185">Reference proteome</keyword>
<accession>A0A4R2NFJ3</accession>